<evidence type="ECO:0000256" key="4">
    <source>
        <dbReference type="ARBA" id="ARBA00023002"/>
    </source>
</evidence>
<keyword evidence="3 5" id="KW-0288">FMN</keyword>
<dbReference type="GO" id="GO:0016491">
    <property type="term" value="F:oxidoreductase activity"/>
    <property type="evidence" value="ECO:0007669"/>
    <property type="project" value="UniProtKB-UniRule"/>
</dbReference>
<evidence type="ECO:0000256" key="5">
    <source>
        <dbReference type="PIRNR" id="PIRNR005426"/>
    </source>
</evidence>
<protein>
    <submittedName>
        <fullName evidence="7">NADPH-dependent oxidoreductase</fullName>
    </submittedName>
</protein>
<keyword evidence="2 5" id="KW-0285">Flavoprotein</keyword>
<keyword evidence="5" id="KW-0521">NADP</keyword>
<organism evidence="7 8">
    <name type="scientific">Bifidobacterium bifidum</name>
    <dbReference type="NCBI Taxonomy" id="1681"/>
    <lineage>
        <taxon>Bacteria</taxon>
        <taxon>Bacillati</taxon>
        <taxon>Actinomycetota</taxon>
        <taxon>Actinomycetes</taxon>
        <taxon>Bifidobacteriales</taxon>
        <taxon>Bifidobacteriaceae</taxon>
        <taxon>Bifidobacterium</taxon>
    </lineage>
</organism>
<comment type="caution">
    <text evidence="7">The sequence shown here is derived from an EMBL/GenBank/DDBJ whole genome shotgun (WGS) entry which is preliminary data.</text>
</comment>
<dbReference type="Gene3D" id="3.40.109.10">
    <property type="entry name" value="NADH Oxidase"/>
    <property type="match status" value="1"/>
</dbReference>
<sequence length="258" mass="28895">MAKIIHNDTVDVLLERVSIRAFKDEAIGLDVLNTIEQAAQNTASSQYLNDWSAIRIKDPAVKTEIARICNQDYIANAPVLYIFVLDQYRNSLIAQSEGVAVDSDEFTLKNSYRFSQAQNDAVLALHAMETAAESFELGTVILGSILGNIPELVKLLALPKYTYPVLGLALGKPDQHPDPKPRLPRDIQFFDDSYNAEPNRILDGIREYDREVQAYYDTRGKDLSERAYSDMTTKKATSTAALEMGFEHARAQGFDLEK</sequence>
<accession>A0A7J5TLA1</accession>
<gene>
    <name evidence="7" type="ORF">GBA83_10710</name>
</gene>
<dbReference type="InterPro" id="IPR000415">
    <property type="entry name" value="Nitroreductase-like"/>
</dbReference>
<evidence type="ECO:0000256" key="2">
    <source>
        <dbReference type="ARBA" id="ARBA00022630"/>
    </source>
</evidence>
<name>A0A7J5TLA1_BIFBI</name>
<evidence type="ECO:0000256" key="1">
    <source>
        <dbReference type="ARBA" id="ARBA00008366"/>
    </source>
</evidence>
<dbReference type="PANTHER" id="PTHR43425:SF2">
    <property type="entry name" value="OXYGEN-INSENSITIVE NADPH NITROREDUCTASE"/>
    <property type="match status" value="1"/>
</dbReference>
<dbReference type="Proteomes" id="UP000451386">
    <property type="component" value="Unassembled WGS sequence"/>
</dbReference>
<comment type="similarity">
    <text evidence="1 5">Belongs to the flavin oxidoreductase frp family.</text>
</comment>
<evidence type="ECO:0000313" key="8">
    <source>
        <dbReference type="Proteomes" id="UP000451386"/>
    </source>
</evidence>
<dbReference type="EMBL" id="WDOP01000042">
    <property type="protein sequence ID" value="KAB7485129.1"/>
    <property type="molecule type" value="Genomic_DNA"/>
</dbReference>
<reference evidence="7 8" key="1">
    <citation type="journal article" date="2019" name="Nat. Med.">
        <title>A library of human gut bacterial isolates paired with longitudinal multiomics data enables mechanistic microbiome research.</title>
        <authorList>
            <person name="Poyet M."/>
            <person name="Groussin M."/>
            <person name="Gibbons S.M."/>
            <person name="Avila-Pacheco J."/>
            <person name="Jiang X."/>
            <person name="Kearney S.M."/>
            <person name="Perrotta A.R."/>
            <person name="Berdy B."/>
            <person name="Zhao S."/>
            <person name="Lieberman T.D."/>
            <person name="Swanson P.K."/>
            <person name="Smith M."/>
            <person name="Roesemann S."/>
            <person name="Alexander J.E."/>
            <person name="Rich S.A."/>
            <person name="Livny J."/>
            <person name="Vlamakis H."/>
            <person name="Clish C."/>
            <person name="Bullock K."/>
            <person name="Deik A."/>
            <person name="Scott J."/>
            <person name="Pierce K.A."/>
            <person name="Xavier R.J."/>
            <person name="Alm E.J."/>
        </authorList>
    </citation>
    <scope>NUCLEOTIDE SEQUENCE [LARGE SCALE GENOMIC DNA]</scope>
    <source>
        <strain evidence="7 8">BIOML-A13</strain>
    </source>
</reference>
<evidence type="ECO:0000313" key="7">
    <source>
        <dbReference type="EMBL" id="KAB7485129.1"/>
    </source>
</evidence>
<dbReference type="InterPro" id="IPR029479">
    <property type="entry name" value="Nitroreductase"/>
</dbReference>
<evidence type="ECO:0000259" key="6">
    <source>
        <dbReference type="Pfam" id="PF00881"/>
    </source>
</evidence>
<dbReference type="PANTHER" id="PTHR43425">
    <property type="entry name" value="OXYGEN-INSENSITIVE NADPH NITROREDUCTASE"/>
    <property type="match status" value="1"/>
</dbReference>
<dbReference type="Pfam" id="PF00881">
    <property type="entry name" value="Nitroreductase"/>
    <property type="match status" value="1"/>
</dbReference>
<dbReference type="GeneID" id="29696002"/>
<dbReference type="PIRSF" id="PIRSF005426">
    <property type="entry name" value="Frp"/>
    <property type="match status" value="1"/>
</dbReference>
<dbReference type="RefSeq" id="WP_004219369.1">
    <property type="nucleotide sequence ID" value="NZ_WDOP01000042.1"/>
</dbReference>
<dbReference type="SUPFAM" id="SSF55469">
    <property type="entry name" value="FMN-dependent nitroreductase-like"/>
    <property type="match status" value="1"/>
</dbReference>
<feature type="domain" description="Nitroreductase" evidence="6">
    <location>
        <begin position="14"/>
        <end position="172"/>
    </location>
</feature>
<evidence type="ECO:0000256" key="3">
    <source>
        <dbReference type="ARBA" id="ARBA00022643"/>
    </source>
</evidence>
<dbReference type="InterPro" id="IPR016446">
    <property type="entry name" value="Flavin_OxRdtase_Frp"/>
</dbReference>
<keyword evidence="4 5" id="KW-0560">Oxidoreductase</keyword>
<proteinExistence type="inferred from homology"/>
<dbReference type="AlphaFoldDB" id="A0A7J5TLA1"/>